<dbReference type="SUPFAM" id="SSF69000">
    <property type="entry name" value="FAD-dependent thiol oxidase"/>
    <property type="match status" value="1"/>
</dbReference>
<dbReference type="InterPro" id="IPR053995">
    <property type="entry name" value="QSOX_pErv"/>
</dbReference>
<comment type="catalytic activity">
    <reaction evidence="8">
        <text>2 R'C(R)SH + O2 = R'C(R)S-S(R)CR' + H2O2</text>
        <dbReference type="Rhea" id="RHEA:17357"/>
        <dbReference type="ChEBI" id="CHEBI:15379"/>
        <dbReference type="ChEBI" id="CHEBI:16240"/>
        <dbReference type="ChEBI" id="CHEBI:16520"/>
        <dbReference type="ChEBI" id="CHEBI:17412"/>
        <dbReference type="EC" id="1.8.3.2"/>
    </reaction>
</comment>
<evidence type="ECO:0000256" key="4">
    <source>
        <dbReference type="ARBA" id="ARBA00022827"/>
    </source>
</evidence>
<dbReference type="InterPro" id="IPR036249">
    <property type="entry name" value="Thioredoxin-like_sf"/>
</dbReference>
<keyword evidence="5 8" id="KW-0560">Oxidoreductase</keyword>
<keyword evidence="8" id="KW-0812">Transmembrane</keyword>
<gene>
    <name evidence="10" type="ORF">TM35_000074650</name>
</gene>
<dbReference type="PANTHER" id="PTHR22897:SF8">
    <property type="entry name" value="SULFHYDRYL OXIDASE"/>
    <property type="match status" value="1"/>
</dbReference>
<keyword evidence="3" id="KW-0732">Signal</keyword>
<dbReference type="Pfam" id="PF04777">
    <property type="entry name" value="Evr1_Alr"/>
    <property type="match status" value="1"/>
</dbReference>
<dbReference type="GO" id="GO:0003756">
    <property type="term" value="F:protein disulfide isomerase activity"/>
    <property type="evidence" value="ECO:0007669"/>
    <property type="project" value="TreeGrafter"/>
</dbReference>
<comment type="caution">
    <text evidence="10">The sequence shown here is derived from an EMBL/GenBank/DDBJ whole genome shotgun (WGS) entry which is preliminary data.</text>
</comment>
<keyword evidence="8" id="KW-1133">Transmembrane helix</keyword>
<reference evidence="10 11" key="1">
    <citation type="submission" date="2017-03" db="EMBL/GenBank/DDBJ databases">
        <title>An alternative strategy for trypanosome survival in the mammalian bloodstream revealed through genome and transcriptome analysis of the ubiquitous bovine parasite Trypanosoma (Megatrypanum) theileri.</title>
        <authorList>
            <person name="Kelly S."/>
            <person name="Ivens A."/>
            <person name="Mott A."/>
            <person name="O'Neill E."/>
            <person name="Emms D."/>
            <person name="Macleod O."/>
            <person name="Voorheis P."/>
            <person name="Matthews J."/>
            <person name="Matthews K."/>
            <person name="Carrington M."/>
        </authorList>
    </citation>
    <scope>NUCLEOTIDE SEQUENCE [LARGE SCALE GENOMIC DNA]</scope>
    <source>
        <strain evidence="10">Edinburgh</strain>
    </source>
</reference>
<dbReference type="GeneID" id="39983691"/>
<keyword evidence="8" id="KW-0472">Membrane</keyword>
<keyword evidence="7" id="KW-0325">Glycoprotein</keyword>
<evidence type="ECO:0000256" key="8">
    <source>
        <dbReference type="RuleBase" id="RU371123"/>
    </source>
</evidence>
<dbReference type="Gene3D" id="1.20.120.310">
    <property type="entry name" value="ERV/ALR sulfhydryl oxidase domain"/>
    <property type="match status" value="1"/>
</dbReference>
<sequence>IDLAGTMWHSVHHSATMCPWVVLFYNDGCGHCRSTARKKNSFATRMEDCYEEEDPLRMATVAAINCAVEISTCRDNRILTVPKLVLFVPPNCSNKAGVVCDADMMQFIPLDHSNDGFSRLRQETRRLIKQTMHFDGASIERCVQMRHALYDAKSDWIKRGSSSLSQFVETTKLYPTDIAGAFFSTLLNEVPLVGLNPPDRLQALKDFLRLVEHALPGLEAASVLDVVRNFESGEEFSVPRWQSAVIAAHIPFEGKPRAVQWRTCSGSSSEYRGFPCAMWLLYHSLTANADKEANPLEIIQNYVRYFFSCEHCREHFLQFDFKLDDDPLLQLWRAHNNVNARLAIENTSNDPLVPKQQFPTRTMCPECYNSLGTFDEQAVVKFLQRRYEWDPDAVSWKIGDGGGGGGVDAGESPNIISKGTLVPPTDVHKENEEVVRRDPIPIHVFLTGFVIVTAVGAGILRIRGKYISSHTSHRHRMRV</sequence>
<dbReference type="Proteomes" id="UP000192257">
    <property type="component" value="Unassembled WGS sequence"/>
</dbReference>
<dbReference type="VEuPathDB" id="TriTrypDB:TM35_000074650"/>
<dbReference type="InterPro" id="IPR013766">
    <property type="entry name" value="Thioredoxin_domain"/>
</dbReference>
<keyword evidence="6" id="KW-1015">Disulfide bond</keyword>
<feature type="transmembrane region" description="Helical" evidence="8">
    <location>
        <begin position="440"/>
        <end position="460"/>
    </location>
</feature>
<evidence type="ECO:0000256" key="7">
    <source>
        <dbReference type="ARBA" id="ARBA00023180"/>
    </source>
</evidence>
<evidence type="ECO:0000256" key="1">
    <source>
        <dbReference type="ARBA" id="ARBA00001974"/>
    </source>
</evidence>
<proteinExistence type="predicted"/>
<dbReference type="Gene3D" id="3.40.30.10">
    <property type="entry name" value="Glutaredoxin"/>
    <property type="match status" value="1"/>
</dbReference>
<dbReference type="Pfam" id="PF22220">
    <property type="entry name" value="QSOX_pErv"/>
    <property type="match status" value="1"/>
</dbReference>
<feature type="non-terminal residue" evidence="10">
    <location>
        <position position="1"/>
    </location>
</feature>
<dbReference type="InterPro" id="IPR039798">
    <property type="entry name" value="Sulfhydryl_oxidase"/>
</dbReference>
<dbReference type="EC" id="1.8.3.2" evidence="8"/>
<dbReference type="InterPro" id="IPR017905">
    <property type="entry name" value="ERV/ALR_sulphydryl_oxidase"/>
</dbReference>
<comment type="cofactor">
    <cofactor evidence="1 8">
        <name>FAD</name>
        <dbReference type="ChEBI" id="CHEBI:57692"/>
    </cofactor>
</comment>
<protein>
    <recommendedName>
        <fullName evidence="8">Sulfhydryl oxidase</fullName>
        <ecNumber evidence="8">1.8.3.2</ecNumber>
    </recommendedName>
</protein>
<name>A0A1X0P2E7_9TRYP</name>
<dbReference type="InterPro" id="IPR036774">
    <property type="entry name" value="ERV/ALR_sulphydryl_oxid_sf"/>
</dbReference>
<dbReference type="GO" id="GO:0006457">
    <property type="term" value="P:protein folding"/>
    <property type="evidence" value="ECO:0007669"/>
    <property type="project" value="TreeGrafter"/>
</dbReference>
<accession>A0A1X0P2E7</accession>
<dbReference type="GO" id="GO:0005615">
    <property type="term" value="C:extracellular space"/>
    <property type="evidence" value="ECO:0007669"/>
    <property type="project" value="TreeGrafter"/>
</dbReference>
<dbReference type="GO" id="GO:0000139">
    <property type="term" value="C:Golgi membrane"/>
    <property type="evidence" value="ECO:0007669"/>
    <property type="project" value="TreeGrafter"/>
</dbReference>
<evidence type="ECO:0000256" key="2">
    <source>
        <dbReference type="ARBA" id="ARBA00022630"/>
    </source>
</evidence>
<dbReference type="RefSeq" id="XP_028885107.1">
    <property type="nucleotide sequence ID" value="XM_029023911.1"/>
</dbReference>
<dbReference type="SUPFAM" id="SSF52833">
    <property type="entry name" value="Thioredoxin-like"/>
    <property type="match status" value="1"/>
</dbReference>
<feature type="domain" description="ERV/ALR sulfhydryl oxidase" evidence="9">
    <location>
        <begin position="267"/>
        <end position="358"/>
    </location>
</feature>
<dbReference type="AlphaFoldDB" id="A0A1X0P2E7"/>
<keyword evidence="4 8" id="KW-0274">FAD</keyword>
<evidence type="ECO:0000313" key="11">
    <source>
        <dbReference type="Proteomes" id="UP000192257"/>
    </source>
</evidence>
<dbReference type="PROSITE" id="PS51324">
    <property type="entry name" value="ERV_ALR"/>
    <property type="match status" value="1"/>
</dbReference>
<organism evidence="10 11">
    <name type="scientific">Trypanosoma theileri</name>
    <dbReference type="NCBI Taxonomy" id="67003"/>
    <lineage>
        <taxon>Eukaryota</taxon>
        <taxon>Discoba</taxon>
        <taxon>Euglenozoa</taxon>
        <taxon>Kinetoplastea</taxon>
        <taxon>Metakinetoplastina</taxon>
        <taxon>Trypanosomatida</taxon>
        <taxon>Trypanosomatidae</taxon>
        <taxon>Trypanosoma</taxon>
    </lineage>
</organism>
<evidence type="ECO:0000256" key="5">
    <source>
        <dbReference type="ARBA" id="ARBA00023002"/>
    </source>
</evidence>
<dbReference type="OrthoDB" id="59470at2759"/>
<evidence type="ECO:0000259" key="9">
    <source>
        <dbReference type="PROSITE" id="PS51324"/>
    </source>
</evidence>
<dbReference type="STRING" id="67003.A0A1X0P2E7"/>
<dbReference type="GO" id="GO:0016971">
    <property type="term" value="F:flavin-dependent sulfhydryl oxidase activity"/>
    <property type="evidence" value="ECO:0007669"/>
    <property type="project" value="InterPro"/>
</dbReference>
<evidence type="ECO:0000313" key="10">
    <source>
        <dbReference type="EMBL" id="ORC91041.1"/>
    </source>
</evidence>
<dbReference type="PANTHER" id="PTHR22897">
    <property type="entry name" value="QUIESCIN Q6-RELATED SULFHYDRYL OXIDASE"/>
    <property type="match status" value="1"/>
</dbReference>
<dbReference type="CDD" id="cd02961">
    <property type="entry name" value="PDI_a_family"/>
    <property type="match status" value="1"/>
</dbReference>
<dbReference type="EMBL" id="NBCO01000007">
    <property type="protein sequence ID" value="ORC91041.1"/>
    <property type="molecule type" value="Genomic_DNA"/>
</dbReference>
<keyword evidence="2 8" id="KW-0285">Flavoprotein</keyword>
<dbReference type="Pfam" id="PF00085">
    <property type="entry name" value="Thioredoxin"/>
    <property type="match status" value="1"/>
</dbReference>
<evidence type="ECO:0000256" key="6">
    <source>
        <dbReference type="ARBA" id="ARBA00023157"/>
    </source>
</evidence>
<keyword evidence="11" id="KW-1185">Reference proteome</keyword>
<evidence type="ECO:0000256" key="3">
    <source>
        <dbReference type="ARBA" id="ARBA00022729"/>
    </source>
</evidence>